<evidence type="ECO:0000256" key="3">
    <source>
        <dbReference type="ARBA" id="ARBA00023235"/>
    </source>
</evidence>
<dbReference type="EC" id="5.4.99.-" evidence="7"/>
<dbReference type="Gene3D" id="3.30.70.1560">
    <property type="entry name" value="Alpha-L RNA-binding motif"/>
    <property type="match status" value="1"/>
</dbReference>
<dbReference type="Proteomes" id="UP000811844">
    <property type="component" value="Unassembled WGS sequence"/>
</dbReference>
<dbReference type="Gene3D" id="3.30.70.580">
    <property type="entry name" value="Pseudouridine synthase I, catalytic domain, N-terminal subdomain"/>
    <property type="match status" value="1"/>
</dbReference>
<dbReference type="InterPro" id="IPR036986">
    <property type="entry name" value="S4_RNA-bd_sf"/>
</dbReference>
<dbReference type="SUPFAM" id="SSF55174">
    <property type="entry name" value="Alpha-L RNA-binding motif"/>
    <property type="match status" value="1"/>
</dbReference>
<comment type="caution">
    <text evidence="9">The sequence shown here is derived from an EMBL/GenBank/DDBJ whole genome shotgun (WGS) entry which is preliminary data.</text>
</comment>
<evidence type="ECO:0000256" key="1">
    <source>
        <dbReference type="ARBA" id="ARBA00008348"/>
    </source>
</evidence>
<dbReference type="Gene3D" id="3.10.290.10">
    <property type="entry name" value="RNA-binding S4 domain"/>
    <property type="match status" value="1"/>
</dbReference>
<dbReference type="GO" id="GO:0160136">
    <property type="term" value="F:16S rRNA pseudouridine(516) synthase activity"/>
    <property type="evidence" value="ECO:0007669"/>
    <property type="project" value="UniProtKB-EC"/>
</dbReference>
<dbReference type="InterPro" id="IPR020103">
    <property type="entry name" value="PsdUridine_synth_cat_dom_sf"/>
</dbReference>
<evidence type="ECO:0000256" key="2">
    <source>
        <dbReference type="ARBA" id="ARBA00022884"/>
    </source>
</evidence>
<dbReference type="EMBL" id="JAAIKR010000010">
    <property type="protein sequence ID" value="MBR9728504.1"/>
    <property type="molecule type" value="Genomic_DNA"/>
</dbReference>
<comment type="catalytic activity">
    <reaction evidence="4">
        <text>uridine(516) in 16S rRNA = pseudouridine(516) in 16S rRNA</text>
        <dbReference type="Rhea" id="RHEA:38867"/>
        <dbReference type="Rhea" id="RHEA-COMP:10089"/>
        <dbReference type="Rhea" id="RHEA-COMP:10090"/>
        <dbReference type="ChEBI" id="CHEBI:65314"/>
        <dbReference type="ChEBI" id="CHEBI:65315"/>
        <dbReference type="EC" id="5.4.99.19"/>
    </reaction>
</comment>
<dbReference type="SUPFAM" id="SSF55120">
    <property type="entry name" value="Pseudouridine synthase"/>
    <property type="match status" value="1"/>
</dbReference>
<dbReference type="InterPro" id="IPR042092">
    <property type="entry name" value="PsdUridine_s_RsuA/RluB/E/F_cat"/>
</dbReference>
<dbReference type="PROSITE" id="PS50889">
    <property type="entry name" value="S4"/>
    <property type="match status" value="1"/>
</dbReference>
<evidence type="ECO:0000256" key="7">
    <source>
        <dbReference type="RuleBase" id="RU003887"/>
    </source>
</evidence>
<dbReference type="InterPro" id="IPR020094">
    <property type="entry name" value="TruA/RsuA/RluB/E/F_N"/>
</dbReference>
<sequence>MRLDKFICESTELTRSLAKRLLKSGEVTCDGEVIKDPSFKVTDTMLIEVDGNELQLIGERYIMLNKPVDTICSNVDEEEYQSVLSLLDIEKIDNLHIAGRLDVDTTGLVIITSDGQWSHKITSPKKDCGKRYWVELADPVADEMTDIFKQGIALKSEDGLTKPAVLDIIDSHHVRLTISEGKYHQVKRMFGAVGNKVVNLHREAIGAIELDNDLEPCEWRYLTKEEVSSVK</sequence>
<dbReference type="CDD" id="cd02553">
    <property type="entry name" value="PseudoU_synth_RsuA"/>
    <property type="match status" value="1"/>
</dbReference>
<evidence type="ECO:0000256" key="5">
    <source>
        <dbReference type="ARBA" id="ARBA00037590"/>
    </source>
</evidence>
<keyword evidence="10" id="KW-1185">Reference proteome</keyword>
<name>A0ABS5I480_9GAMM</name>
<dbReference type="InterPro" id="IPR050343">
    <property type="entry name" value="RsuA_PseudoU_synthase"/>
</dbReference>
<keyword evidence="3 7" id="KW-0413">Isomerase</keyword>
<dbReference type="InterPro" id="IPR006145">
    <property type="entry name" value="PsdUridine_synth_RsuA/RluA"/>
</dbReference>
<dbReference type="Pfam" id="PF01479">
    <property type="entry name" value="S4"/>
    <property type="match status" value="1"/>
</dbReference>
<keyword evidence="2 6" id="KW-0694">RNA-binding</keyword>
<organism evidence="9 10">
    <name type="scientific">Shewanella intestini</name>
    <dbReference type="NCBI Taxonomy" id="2017544"/>
    <lineage>
        <taxon>Bacteria</taxon>
        <taxon>Pseudomonadati</taxon>
        <taxon>Pseudomonadota</taxon>
        <taxon>Gammaproteobacteria</taxon>
        <taxon>Alteromonadales</taxon>
        <taxon>Shewanellaceae</taxon>
        <taxon>Shewanella</taxon>
    </lineage>
</organism>
<dbReference type="InterPro" id="IPR002942">
    <property type="entry name" value="S4_RNA-bd"/>
</dbReference>
<dbReference type="InterPro" id="IPR000748">
    <property type="entry name" value="PsdUridine_synth_RsuA/RluB/E/F"/>
</dbReference>
<dbReference type="SMART" id="SM00363">
    <property type="entry name" value="S4"/>
    <property type="match status" value="1"/>
</dbReference>
<gene>
    <name evidence="9" type="primary">rsuA</name>
    <name evidence="9" type="ORF">G3R48_11010</name>
</gene>
<dbReference type="RefSeq" id="WP_212593315.1">
    <property type="nucleotide sequence ID" value="NZ_JAAIKR010000010.1"/>
</dbReference>
<dbReference type="Pfam" id="PF00849">
    <property type="entry name" value="PseudoU_synth_2"/>
    <property type="match status" value="1"/>
</dbReference>
<comment type="function">
    <text evidence="5">Responsible for synthesis of pseudouridine from uracil-516 in 16S ribosomal RNA.</text>
</comment>
<dbReference type="NCBIfam" id="TIGR00093">
    <property type="entry name" value="pseudouridine synthase"/>
    <property type="match status" value="1"/>
</dbReference>
<evidence type="ECO:0000256" key="4">
    <source>
        <dbReference type="ARBA" id="ARBA00036749"/>
    </source>
</evidence>
<evidence type="ECO:0000313" key="9">
    <source>
        <dbReference type="EMBL" id="MBR9728504.1"/>
    </source>
</evidence>
<proteinExistence type="inferred from homology"/>
<dbReference type="InterPro" id="IPR018496">
    <property type="entry name" value="PsdUridine_synth_RsuA/RluB_CS"/>
</dbReference>
<dbReference type="NCBIfam" id="NF008097">
    <property type="entry name" value="PRK10839.1"/>
    <property type="match status" value="1"/>
</dbReference>
<protein>
    <recommendedName>
        <fullName evidence="7">Pseudouridine synthase</fullName>
        <ecNumber evidence="7">5.4.99.-</ecNumber>
    </recommendedName>
</protein>
<dbReference type="CDD" id="cd00165">
    <property type="entry name" value="S4"/>
    <property type="match status" value="1"/>
</dbReference>
<evidence type="ECO:0000256" key="6">
    <source>
        <dbReference type="PROSITE-ProRule" id="PRU00182"/>
    </source>
</evidence>
<feature type="domain" description="RNA-binding S4" evidence="8">
    <location>
        <begin position="1"/>
        <end position="62"/>
    </location>
</feature>
<dbReference type="PANTHER" id="PTHR47683">
    <property type="entry name" value="PSEUDOURIDINE SYNTHASE FAMILY PROTEIN-RELATED"/>
    <property type="match status" value="1"/>
</dbReference>
<dbReference type="PANTHER" id="PTHR47683:SF4">
    <property type="entry name" value="PSEUDOURIDINE SYNTHASE"/>
    <property type="match status" value="1"/>
</dbReference>
<reference evidence="9 10" key="1">
    <citation type="submission" date="2020-02" db="EMBL/GenBank/DDBJ databases">
        <title>Shewanella WXL01 sp. nov., a marine bacterium isolated from green algae in Luhuitou Fringing Reef (Northern South China Sea).</title>
        <authorList>
            <person name="Wang X."/>
        </authorList>
    </citation>
    <scope>NUCLEOTIDE SEQUENCE [LARGE SCALE GENOMIC DNA]</scope>
    <source>
        <strain evidence="9 10">MCCC 1A01895</strain>
    </source>
</reference>
<evidence type="ECO:0000259" key="8">
    <source>
        <dbReference type="SMART" id="SM00363"/>
    </source>
</evidence>
<dbReference type="PROSITE" id="PS01149">
    <property type="entry name" value="PSI_RSU"/>
    <property type="match status" value="1"/>
</dbReference>
<comment type="similarity">
    <text evidence="1 7">Belongs to the pseudouridine synthase RsuA family.</text>
</comment>
<accession>A0ABS5I480</accession>
<evidence type="ECO:0000313" key="10">
    <source>
        <dbReference type="Proteomes" id="UP000811844"/>
    </source>
</evidence>